<feature type="region of interest" description="Disordered" evidence="1">
    <location>
        <begin position="1"/>
        <end position="69"/>
    </location>
</feature>
<feature type="compositionally biased region" description="Acidic residues" evidence="1">
    <location>
        <begin position="300"/>
        <end position="322"/>
    </location>
</feature>
<dbReference type="AlphaFoldDB" id="A0A2N8UIP5"/>
<organism evidence="2 3">
    <name type="scientific">Sporisorium reilianum f. sp. reilianum</name>
    <dbReference type="NCBI Taxonomy" id="72559"/>
    <lineage>
        <taxon>Eukaryota</taxon>
        <taxon>Fungi</taxon>
        <taxon>Dikarya</taxon>
        <taxon>Basidiomycota</taxon>
        <taxon>Ustilaginomycotina</taxon>
        <taxon>Ustilaginomycetes</taxon>
        <taxon>Ustilaginales</taxon>
        <taxon>Ustilaginaceae</taxon>
        <taxon>Sporisorium</taxon>
    </lineage>
</organism>
<dbReference type="Proteomes" id="UP000239563">
    <property type="component" value="Chromosome XIV"/>
</dbReference>
<accession>A0A2N8UIP5</accession>
<gene>
    <name evidence="2" type="ORF">SRS1_15226</name>
</gene>
<feature type="compositionally biased region" description="Basic and acidic residues" evidence="1">
    <location>
        <begin position="323"/>
        <end position="337"/>
    </location>
</feature>
<feature type="region of interest" description="Disordered" evidence="1">
    <location>
        <begin position="289"/>
        <end position="372"/>
    </location>
</feature>
<feature type="compositionally biased region" description="Polar residues" evidence="1">
    <location>
        <begin position="1"/>
        <end position="19"/>
    </location>
</feature>
<dbReference type="EMBL" id="LT795067">
    <property type="protein sequence ID" value="SJX64797.1"/>
    <property type="molecule type" value="Genomic_DNA"/>
</dbReference>
<reference evidence="2 3" key="1">
    <citation type="submission" date="2017-02" db="EMBL/GenBank/DDBJ databases">
        <authorList>
            <person name="Peterson S.W."/>
        </authorList>
    </citation>
    <scope>NUCLEOTIDE SEQUENCE [LARGE SCALE GENOMIC DNA]</scope>
    <source>
        <strain evidence="2 3">SRS1_H2-8</strain>
    </source>
</reference>
<name>A0A2N8UIP5_9BASI</name>
<sequence>MARSTQTSPGPSSGIPTRSAQRRAARPIVLSDSESACDADESCSSDAATAARRSKPPRLPRFASASEDDSDVEVVSTIGTDADLLSEDDAYLHDLAQATQVKADVLSQRLRSPGENREKLLAQLVDPVKRSDVRMKKFGNFFNVYLDEARKPGEQNEQLLEVLEMFLADLMDCVDHPQQLYGWNPFAALADMIEVGALVRTPTAIQSCSRLTLGADWGMLTAADEARIGPRVMVQLYKLHFWRKAEIDELLARWSGKFPRESTCRTCDQDPWEIFLLTTVLSMIKYGTKHSDKETASDTSSEEGSERDDEDDDEAMDIGSDGVDEHDVDERDDHRGLFSDSDSGDESDFAQHVDPRLLPLEDTEEPPRADTSGLQLRQSLLKNYGPNQHVLRIISMDSFGGGDPSLHPQFRVCPRCGFRFDGKEMRPGAPAYDMLHRAVSIARDQIAALQEVIDLPAS</sequence>
<evidence type="ECO:0000256" key="1">
    <source>
        <dbReference type="SAM" id="MobiDB-lite"/>
    </source>
</evidence>
<proteinExistence type="predicted"/>
<evidence type="ECO:0000313" key="2">
    <source>
        <dbReference type="EMBL" id="SJX64797.1"/>
    </source>
</evidence>
<protein>
    <submittedName>
        <fullName evidence="2">Uncharacterized protein</fullName>
    </submittedName>
</protein>
<evidence type="ECO:0000313" key="3">
    <source>
        <dbReference type="Proteomes" id="UP000239563"/>
    </source>
</evidence>